<evidence type="ECO:0000256" key="1">
    <source>
        <dbReference type="ARBA" id="ARBA00001933"/>
    </source>
</evidence>
<dbReference type="Pfam" id="PF00282">
    <property type="entry name" value="Pyridoxal_deC"/>
    <property type="match status" value="1"/>
</dbReference>
<keyword evidence="4 6" id="KW-0456">Lyase</keyword>
<reference evidence="8" key="1">
    <citation type="submission" date="2015-09" db="EMBL/GenBank/DDBJ databases">
        <authorList>
            <person name="Rodrigo-Torres Lidia"/>
            <person name="Arahal R.David."/>
        </authorList>
    </citation>
    <scope>NUCLEOTIDE SEQUENCE [LARGE SCALE GENOMIC DNA]</scope>
    <source>
        <strain evidence="8">CECT 7735</strain>
    </source>
</reference>
<evidence type="ECO:0000256" key="3">
    <source>
        <dbReference type="ARBA" id="ARBA00022898"/>
    </source>
</evidence>
<evidence type="ECO:0000256" key="4">
    <source>
        <dbReference type="ARBA" id="ARBA00023239"/>
    </source>
</evidence>
<dbReference type="RefSeq" id="WP_058312251.1">
    <property type="nucleotide sequence ID" value="NZ_CYTW01000003.1"/>
</dbReference>
<dbReference type="PANTHER" id="PTHR11999">
    <property type="entry name" value="GROUP II PYRIDOXAL-5-PHOSPHATE DECARBOXYLASE"/>
    <property type="match status" value="1"/>
</dbReference>
<dbReference type="EC" id="4.1.1.86" evidence="7"/>
<evidence type="ECO:0000313" key="8">
    <source>
        <dbReference type="Proteomes" id="UP000051870"/>
    </source>
</evidence>
<dbReference type="GO" id="GO:0030170">
    <property type="term" value="F:pyridoxal phosphate binding"/>
    <property type="evidence" value="ECO:0007669"/>
    <property type="project" value="InterPro"/>
</dbReference>
<evidence type="ECO:0000256" key="5">
    <source>
        <dbReference type="PIRSR" id="PIRSR602129-50"/>
    </source>
</evidence>
<dbReference type="AlphaFoldDB" id="A0A0P1IBT2"/>
<dbReference type="SUPFAM" id="SSF53383">
    <property type="entry name" value="PLP-dependent transferases"/>
    <property type="match status" value="1"/>
</dbReference>
<dbReference type="GeneID" id="83881730"/>
<dbReference type="InterPro" id="IPR015421">
    <property type="entry name" value="PyrdxlP-dep_Trfase_major"/>
</dbReference>
<keyword evidence="8" id="KW-1185">Reference proteome</keyword>
<proteinExistence type="inferred from homology"/>
<dbReference type="GO" id="GO:0019752">
    <property type="term" value="P:carboxylic acid metabolic process"/>
    <property type="evidence" value="ECO:0007669"/>
    <property type="project" value="InterPro"/>
</dbReference>
<sequence length="489" mass="52915">MAQADRYPAQGGLDPQDWDAFRARAHDMLDAALEQMKSAEQGAVWTPLPEDTKETYRTPLPREGKGGEAVADQLAQLLPYGVGNTHPRFFGWVHGSGTPGNLMADIAAAALNANLGGRDHGAMYVEKQVLDWVRELFDFPEDSSGLVVSGTSVATVIALKTARDRALGWASRKEGVDGARLVGYTSEQTHSCVARAFDILGLGSDALRKIPTDADFRIDLEALTHAIDADRAAGYHPFAVIGTAGAVNVGSIDDLSAVADIAAKENLWMHVDGAFGALGVLSETVRPMLKGLERADSLAFDFHKWMHVNYDAGCVLISSEEEHRKTFSERPEYLKAASRGLAAGNPWPVEYGPELSRGFRALKVWTQIAEHGTDRIGAMVERNCGQAVLLGKLVDAADDLELMAPVALNICCFRVLRAGLDDTALDALNEEIVIRLQEDGIAAPSTTKIHGRVAIRVNITNHRTKDEDMEILLSAIKRIVPDCSQEAAE</sequence>
<accession>A0A0P1IBT2</accession>
<keyword evidence="3 5" id="KW-0663">Pyridoxal phosphate</keyword>
<organism evidence="7 8">
    <name type="scientific">Shimia thalassica</name>
    <dbReference type="NCBI Taxonomy" id="1715693"/>
    <lineage>
        <taxon>Bacteria</taxon>
        <taxon>Pseudomonadati</taxon>
        <taxon>Pseudomonadota</taxon>
        <taxon>Alphaproteobacteria</taxon>
        <taxon>Rhodobacterales</taxon>
        <taxon>Roseobacteraceae</taxon>
    </lineage>
</organism>
<dbReference type="PANTHER" id="PTHR11999:SF70">
    <property type="entry name" value="MIP05841P"/>
    <property type="match status" value="1"/>
</dbReference>
<comment type="cofactor">
    <cofactor evidence="1 5 6">
        <name>pyridoxal 5'-phosphate</name>
        <dbReference type="ChEBI" id="CHEBI:597326"/>
    </cofactor>
</comment>
<keyword evidence="2" id="KW-0210">Decarboxylase</keyword>
<dbReference type="Gene3D" id="3.90.1150.170">
    <property type="match status" value="2"/>
</dbReference>
<dbReference type="GO" id="GO:0006520">
    <property type="term" value="P:amino acid metabolic process"/>
    <property type="evidence" value="ECO:0007669"/>
    <property type="project" value="InterPro"/>
</dbReference>
<comment type="similarity">
    <text evidence="6">Belongs to the group II decarboxylase family.</text>
</comment>
<gene>
    <name evidence="7" type="primary">ddc_2</name>
    <name evidence="7" type="ORF">PH7735_02721</name>
</gene>
<evidence type="ECO:0000256" key="6">
    <source>
        <dbReference type="RuleBase" id="RU000382"/>
    </source>
</evidence>
<dbReference type="Proteomes" id="UP000051870">
    <property type="component" value="Unassembled WGS sequence"/>
</dbReference>
<dbReference type="InterPro" id="IPR015424">
    <property type="entry name" value="PyrdxlP-dep_Trfase"/>
</dbReference>
<feature type="modified residue" description="N6-(pyridoxal phosphate)lysine" evidence="5">
    <location>
        <position position="304"/>
    </location>
</feature>
<evidence type="ECO:0000256" key="2">
    <source>
        <dbReference type="ARBA" id="ARBA00022793"/>
    </source>
</evidence>
<dbReference type="STRING" id="1715693.PH7735_02721"/>
<protein>
    <submittedName>
        <fullName evidence="7">L-2,4-diaminobutyrate decarboxylase</fullName>
        <ecNumber evidence="7">4.1.1.86</ecNumber>
    </submittedName>
</protein>
<dbReference type="InterPro" id="IPR002129">
    <property type="entry name" value="PyrdxlP-dep_de-COase"/>
</dbReference>
<dbReference type="InterPro" id="IPR010977">
    <property type="entry name" value="Aromatic_deC"/>
</dbReference>
<dbReference type="GO" id="GO:0033983">
    <property type="term" value="F:diaminobutyrate decarboxylase activity"/>
    <property type="evidence" value="ECO:0007669"/>
    <property type="project" value="UniProtKB-EC"/>
</dbReference>
<dbReference type="Gene3D" id="3.40.640.10">
    <property type="entry name" value="Type I PLP-dependent aspartate aminotransferase-like (Major domain)"/>
    <property type="match status" value="1"/>
</dbReference>
<dbReference type="EMBL" id="CYTW01000003">
    <property type="protein sequence ID" value="CUK03958.1"/>
    <property type="molecule type" value="Genomic_DNA"/>
</dbReference>
<name>A0A0P1IBT2_9RHOB</name>
<dbReference type="PRINTS" id="PR00800">
    <property type="entry name" value="YHDCRBOXLASE"/>
</dbReference>
<evidence type="ECO:0000313" key="7">
    <source>
        <dbReference type="EMBL" id="CUK03958.1"/>
    </source>
</evidence>